<evidence type="ECO:0000256" key="4">
    <source>
        <dbReference type="ARBA" id="ARBA00020268"/>
    </source>
</evidence>
<organism evidence="14 15">
    <name type="scientific">Anaeromassilibacillus senegalensis</name>
    <dbReference type="NCBI Taxonomy" id="1673717"/>
    <lineage>
        <taxon>Bacteria</taxon>
        <taxon>Bacillati</taxon>
        <taxon>Bacillota</taxon>
        <taxon>Clostridia</taxon>
        <taxon>Eubacteriales</taxon>
        <taxon>Acutalibacteraceae</taxon>
        <taxon>Anaeromassilibacillus</taxon>
    </lineage>
</organism>
<evidence type="ECO:0000256" key="3">
    <source>
        <dbReference type="ARBA" id="ARBA00010199"/>
    </source>
</evidence>
<accession>A0ABS9CIU2</accession>
<evidence type="ECO:0000256" key="7">
    <source>
        <dbReference type="ARBA" id="ARBA00022475"/>
    </source>
</evidence>
<comment type="subcellular location">
    <subcellularLocation>
        <location evidence="2">Cell membrane</location>
        <topology evidence="2">Multi-pass membrane protein</topology>
    </subcellularLocation>
</comment>
<comment type="caution">
    <text evidence="14">The sequence shown here is derived from an EMBL/GenBank/DDBJ whole genome shotgun (WGS) entry which is preliminary data.</text>
</comment>
<comment type="similarity">
    <text evidence="3">Belongs to the multi antimicrobial extrusion (MATE) (TC 2.A.66.1) family.</text>
</comment>
<evidence type="ECO:0000256" key="6">
    <source>
        <dbReference type="ARBA" id="ARBA00022449"/>
    </source>
</evidence>
<dbReference type="PANTHER" id="PTHR43298">
    <property type="entry name" value="MULTIDRUG RESISTANCE PROTEIN NORM-RELATED"/>
    <property type="match status" value="1"/>
</dbReference>
<dbReference type="Proteomes" id="UP001299220">
    <property type="component" value="Unassembled WGS sequence"/>
</dbReference>
<keyword evidence="8 13" id="KW-0812">Transmembrane</keyword>
<evidence type="ECO:0000313" key="14">
    <source>
        <dbReference type="EMBL" id="MCF2651066.1"/>
    </source>
</evidence>
<feature type="transmembrane region" description="Helical" evidence="13">
    <location>
        <begin position="162"/>
        <end position="181"/>
    </location>
</feature>
<keyword evidence="5" id="KW-0813">Transport</keyword>
<evidence type="ECO:0000256" key="12">
    <source>
        <dbReference type="ARBA" id="ARBA00031636"/>
    </source>
</evidence>
<keyword evidence="11 13" id="KW-0472">Membrane</keyword>
<evidence type="ECO:0000256" key="1">
    <source>
        <dbReference type="ARBA" id="ARBA00003408"/>
    </source>
</evidence>
<comment type="function">
    <text evidence="1">Multidrug efflux pump.</text>
</comment>
<feature type="transmembrane region" description="Helical" evidence="13">
    <location>
        <begin position="55"/>
        <end position="81"/>
    </location>
</feature>
<keyword evidence="7" id="KW-1003">Cell membrane</keyword>
<keyword evidence="6" id="KW-0050">Antiport</keyword>
<protein>
    <recommendedName>
        <fullName evidence="4">Probable multidrug resistance protein NorM</fullName>
    </recommendedName>
    <alternativeName>
        <fullName evidence="12">Multidrug-efflux transporter</fullName>
    </alternativeName>
</protein>
<dbReference type="InterPro" id="IPR002528">
    <property type="entry name" value="MATE_fam"/>
</dbReference>
<dbReference type="PANTHER" id="PTHR43298:SF2">
    <property type="entry name" value="FMN_FAD EXPORTER YEEO-RELATED"/>
    <property type="match status" value="1"/>
</dbReference>
<evidence type="ECO:0000256" key="8">
    <source>
        <dbReference type="ARBA" id="ARBA00022692"/>
    </source>
</evidence>
<evidence type="ECO:0000256" key="11">
    <source>
        <dbReference type="ARBA" id="ARBA00023136"/>
    </source>
</evidence>
<evidence type="ECO:0000256" key="5">
    <source>
        <dbReference type="ARBA" id="ARBA00022448"/>
    </source>
</evidence>
<feature type="transmembrane region" description="Helical" evidence="13">
    <location>
        <begin position="87"/>
        <end position="105"/>
    </location>
</feature>
<name>A0ABS9CIU2_9FIRM</name>
<keyword evidence="15" id="KW-1185">Reference proteome</keyword>
<dbReference type="CDD" id="cd13137">
    <property type="entry name" value="MATE_NorM_like"/>
    <property type="match status" value="1"/>
</dbReference>
<evidence type="ECO:0000256" key="13">
    <source>
        <dbReference type="SAM" id="Phobius"/>
    </source>
</evidence>
<evidence type="ECO:0000256" key="10">
    <source>
        <dbReference type="ARBA" id="ARBA00023065"/>
    </source>
</evidence>
<evidence type="ECO:0000256" key="2">
    <source>
        <dbReference type="ARBA" id="ARBA00004651"/>
    </source>
</evidence>
<evidence type="ECO:0000313" key="15">
    <source>
        <dbReference type="Proteomes" id="UP001299220"/>
    </source>
</evidence>
<feature type="transmembrane region" description="Helical" evidence="13">
    <location>
        <begin position="226"/>
        <end position="245"/>
    </location>
</feature>
<reference evidence="14 15" key="1">
    <citation type="submission" date="2020-12" db="EMBL/GenBank/DDBJ databases">
        <title>Whole genome sequences of gut porcine anaerobes.</title>
        <authorList>
            <person name="Kubasova T."/>
            <person name="Jahodarova E."/>
            <person name="Rychlik I."/>
        </authorList>
    </citation>
    <scope>NUCLEOTIDE SEQUENCE [LARGE SCALE GENOMIC DNA]</scope>
    <source>
        <strain evidence="14 15">An867</strain>
    </source>
</reference>
<feature type="transmembrane region" description="Helical" evidence="13">
    <location>
        <begin position="117"/>
        <end position="142"/>
    </location>
</feature>
<dbReference type="EMBL" id="JAFBIT010000001">
    <property type="protein sequence ID" value="MCF2651066.1"/>
    <property type="molecule type" value="Genomic_DNA"/>
</dbReference>
<gene>
    <name evidence="14" type="ORF">JQM67_00380</name>
</gene>
<feature type="transmembrane region" description="Helical" evidence="13">
    <location>
        <begin position="311"/>
        <end position="331"/>
    </location>
</feature>
<feature type="transmembrane region" description="Helical" evidence="13">
    <location>
        <begin position="443"/>
        <end position="465"/>
    </location>
</feature>
<keyword evidence="10" id="KW-0406">Ion transport</keyword>
<dbReference type="PIRSF" id="PIRSF006603">
    <property type="entry name" value="DinF"/>
    <property type="match status" value="1"/>
</dbReference>
<feature type="transmembrane region" description="Helical" evidence="13">
    <location>
        <begin position="281"/>
        <end position="305"/>
    </location>
</feature>
<dbReference type="Pfam" id="PF01554">
    <property type="entry name" value="MatE"/>
    <property type="match status" value="2"/>
</dbReference>
<keyword evidence="9 13" id="KW-1133">Transmembrane helix</keyword>
<feature type="transmembrane region" description="Helical" evidence="13">
    <location>
        <begin position="352"/>
        <end position="372"/>
    </location>
</feature>
<evidence type="ECO:0000256" key="9">
    <source>
        <dbReference type="ARBA" id="ARBA00022989"/>
    </source>
</evidence>
<feature type="transmembrane region" description="Helical" evidence="13">
    <location>
        <begin position="384"/>
        <end position="405"/>
    </location>
</feature>
<dbReference type="InterPro" id="IPR048279">
    <property type="entry name" value="MdtK-like"/>
</dbReference>
<dbReference type="InterPro" id="IPR050222">
    <property type="entry name" value="MATE_MdtK"/>
</dbReference>
<proteinExistence type="inferred from homology"/>
<feature type="transmembrane region" description="Helical" evidence="13">
    <location>
        <begin position="201"/>
        <end position="220"/>
    </location>
</feature>
<dbReference type="NCBIfam" id="TIGR00797">
    <property type="entry name" value="matE"/>
    <property type="match status" value="1"/>
</dbReference>
<sequence length="477" mass="51631">MFQKQLILRNGWIALNFFNTARILKTEPAAGEIPPVKSLLGDTIGVAWPSVVESFLVALVGFIDTIMVSTLGSYAIAAVGLTQQPKFIGLAIFLAMSTAISALVARRRGEQNRESAVRVLRTCVAVALVLTAVISLVFVAFADQIIRFAGSAPDTHEAAVEYFQIIMAGLVFTTIMMVINAAQRGAGNTQIAMRTNIVSNLVNVLFNYLLIGGNLGFPALGTRGAAIATVIGSVFGCAMSIGSLFSKQAFVYIRGVKGFLASRFDIRSLLNVGSSAFVEQIFLRIGFLLFAITVANLGTTAYAAHQIGMNMMHLTFSLGDGLSVASVALIGRSLGQERRDLAKLYASMCQRLGLLCAVVMSLVFFFFGRNLFGLFSSEVPILDYGVIIMRMLCVIIYMQISQVVFFGCLRGAGDTKYTAFASLISVAIIRPALSWLLCYPLGLGLFGVWLGLAGDQFMRFMLGYVRIKQGKWLKIKI</sequence>